<dbReference type="EMBL" id="CAXAMN010027184">
    <property type="protein sequence ID" value="CAK9109194.1"/>
    <property type="molecule type" value="Genomic_DNA"/>
</dbReference>
<organism evidence="4 5">
    <name type="scientific">Durusdinium trenchii</name>
    <dbReference type="NCBI Taxonomy" id="1381693"/>
    <lineage>
        <taxon>Eukaryota</taxon>
        <taxon>Sar</taxon>
        <taxon>Alveolata</taxon>
        <taxon>Dinophyceae</taxon>
        <taxon>Suessiales</taxon>
        <taxon>Symbiodiniaceae</taxon>
        <taxon>Durusdinium</taxon>
    </lineage>
</organism>
<sequence>MARSSVLPLLLVAALFVMPAFVPSAAPRSAPNAAAASAAAGMLPLLVVQPALAEDYMMPPSWPFLLIFVVLARAGLGATSAGMDLAAISANALDPDDPSIKGRSWEAVEKALKQRDAYVASLNGYDIDTTEPRGPSFEEPCNPLYSTFPWEEKVDGFDKPASCNYKNWRHQCLKYKIGTQCATLQMDSGDGENGLNPAMLDAFQDAIMDLQDRTDVRVVLLKSTGKFFSNGFDPKHLLAESTMSDEAIIAFQIQYAKVLYFLQRLQQLTVAVLQGTAMGAGIGLVCACDYVISVKGAFFTMSEAKLGAVPSAALPYITRRCTFIKNVYQLVLAGARINAEVAEEYGFVDKVVDEAKDLEVESQAVCDRMTLCAPGAVAATKEVVMNTVGVPPSSFMMNYVASIVADIRKGPESKAGMEAVQSKSRPKWADTAIAP</sequence>
<evidence type="ECO:0000256" key="1">
    <source>
        <dbReference type="ARBA" id="ARBA00005254"/>
    </source>
</evidence>
<dbReference type="PANTHER" id="PTHR42964">
    <property type="entry name" value="ENOYL-COA HYDRATASE"/>
    <property type="match status" value="1"/>
</dbReference>
<feature type="chain" id="PRO_5046066452" evidence="3">
    <location>
        <begin position="25"/>
        <end position="435"/>
    </location>
</feature>
<comment type="caution">
    <text evidence="4">The sequence shown here is derived from an EMBL/GenBank/DDBJ whole genome shotgun (WGS) entry which is preliminary data.</text>
</comment>
<dbReference type="InterPro" id="IPR001753">
    <property type="entry name" value="Enoyl-CoA_hydra/iso"/>
</dbReference>
<evidence type="ECO:0000313" key="5">
    <source>
        <dbReference type="Proteomes" id="UP001642484"/>
    </source>
</evidence>
<dbReference type="InterPro" id="IPR014748">
    <property type="entry name" value="Enoyl-CoA_hydra_C"/>
</dbReference>
<feature type="signal peptide" evidence="3">
    <location>
        <begin position="1"/>
        <end position="24"/>
    </location>
</feature>
<comment type="similarity">
    <text evidence="1">Belongs to the enoyl-CoA hydratase/isomerase family.</text>
</comment>
<reference evidence="4 5" key="1">
    <citation type="submission" date="2024-02" db="EMBL/GenBank/DDBJ databases">
        <authorList>
            <person name="Chen Y."/>
            <person name="Shah S."/>
            <person name="Dougan E. K."/>
            <person name="Thang M."/>
            <person name="Chan C."/>
        </authorList>
    </citation>
    <scope>NUCLEOTIDE SEQUENCE [LARGE SCALE GENOMIC DNA]</scope>
</reference>
<evidence type="ECO:0000256" key="2">
    <source>
        <dbReference type="SAM" id="MobiDB-lite"/>
    </source>
</evidence>
<keyword evidence="3" id="KW-0732">Signal</keyword>
<gene>
    <name evidence="4" type="ORF">CCMP2556_LOCUS50834</name>
</gene>
<dbReference type="PANTHER" id="PTHR42964:SF1">
    <property type="entry name" value="POLYKETIDE BIOSYNTHESIS ENOYL-COA HYDRATASE PKSH-RELATED"/>
    <property type="match status" value="1"/>
</dbReference>
<evidence type="ECO:0000313" key="4">
    <source>
        <dbReference type="EMBL" id="CAK9109194.1"/>
    </source>
</evidence>
<proteinExistence type="inferred from homology"/>
<dbReference type="Pfam" id="PF00378">
    <property type="entry name" value="ECH_1"/>
    <property type="match status" value="1"/>
</dbReference>
<dbReference type="Gene3D" id="1.10.12.10">
    <property type="entry name" value="Lyase 2-enoyl-coa Hydratase, Chain A, domain 2"/>
    <property type="match status" value="1"/>
</dbReference>
<dbReference type="Proteomes" id="UP001642484">
    <property type="component" value="Unassembled WGS sequence"/>
</dbReference>
<name>A0ABP0SA69_9DINO</name>
<dbReference type="SUPFAM" id="SSF52096">
    <property type="entry name" value="ClpP/crotonase"/>
    <property type="match status" value="1"/>
</dbReference>
<evidence type="ECO:0000256" key="3">
    <source>
        <dbReference type="SAM" id="SignalP"/>
    </source>
</evidence>
<feature type="region of interest" description="Disordered" evidence="2">
    <location>
        <begin position="416"/>
        <end position="435"/>
    </location>
</feature>
<dbReference type="InterPro" id="IPR029045">
    <property type="entry name" value="ClpP/crotonase-like_dom_sf"/>
</dbReference>
<accession>A0ABP0SA69</accession>
<dbReference type="CDD" id="cd06558">
    <property type="entry name" value="crotonase-like"/>
    <property type="match status" value="1"/>
</dbReference>
<protein>
    <submittedName>
        <fullName evidence="4">Uncharacterized protein</fullName>
    </submittedName>
</protein>
<keyword evidence="5" id="KW-1185">Reference proteome</keyword>
<dbReference type="InterPro" id="IPR051683">
    <property type="entry name" value="Enoyl-CoA_Hydratase/Isomerase"/>
</dbReference>
<dbReference type="Gene3D" id="3.90.226.10">
    <property type="entry name" value="2-enoyl-CoA Hydratase, Chain A, domain 1"/>
    <property type="match status" value="1"/>
</dbReference>